<dbReference type="Proteomes" id="UP000077202">
    <property type="component" value="Unassembled WGS sequence"/>
</dbReference>
<evidence type="ECO:0000313" key="3">
    <source>
        <dbReference type="Proteomes" id="UP000077202"/>
    </source>
</evidence>
<feature type="compositionally biased region" description="Basic residues" evidence="1">
    <location>
        <begin position="80"/>
        <end position="92"/>
    </location>
</feature>
<accession>A0A176WBS2</accession>
<feature type="compositionally biased region" description="Basic and acidic residues" evidence="1">
    <location>
        <begin position="64"/>
        <end position="76"/>
    </location>
</feature>
<proteinExistence type="predicted"/>
<evidence type="ECO:0000256" key="1">
    <source>
        <dbReference type="SAM" id="MobiDB-lite"/>
    </source>
</evidence>
<reference evidence="2" key="1">
    <citation type="submission" date="2016-03" db="EMBL/GenBank/DDBJ databases">
        <title>Mechanisms controlling the formation of the plant cell surface in tip-growing cells are functionally conserved among land plants.</title>
        <authorList>
            <person name="Honkanen S."/>
            <person name="Jones V.A."/>
            <person name="Morieri G."/>
            <person name="Champion C."/>
            <person name="Hetherington A.J."/>
            <person name="Kelly S."/>
            <person name="Saint-Marcoux D."/>
            <person name="Proust H."/>
            <person name="Prescott H."/>
            <person name="Dolan L."/>
        </authorList>
    </citation>
    <scope>NUCLEOTIDE SEQUENCE [LARGE SCALE GENOMIC DNA]</scope>
    <source>
        <tissue evidence="2">Whole gametophyte</tissue>
    </source>
</reference>
<keyword evidence="3" id="KW-1185">Reference proteome</keyword>
<dbReference type="AlphaFoldDB" id="A0A176WBS2"/>
<feature type="region of interest" description="Disordered" evidence="1">
    <location>
        <begin position="52"/>
        <end position="92"/>
    </location>
</feature>
<dbReference type="EMBL" id="LVLJ01001294">
    <property type="protein sequence ID" value="OAE30597.1"/>
    <property type="molecule type" value="Genomic_DNA"/>
</dbReference>
<name>A0A176WBS2_MARPO</name>
<protein>
    <submittedName>
        <fullName evidence="2">Uncharacterized protein</fullName>
    </submittedName>
</protein>
<evidence type="ECO:0000313" key="2">
    <source>
        <dbReference type="EMBL" id="OAE30597.1"/>
    </source>
</evidence>
<gene>
    <name evidence="2" type="ORF">AXG93_2909s1000</name>
</gene>
<comment type="caution">
    <text evidence="2">The sequence shown here is derived from an EMBL/GenBank/DDBJ whole genome shotgun (WGS) entry which is preliminary data.</text>
</comment>
<organism evidence="2 3">
    <name type="scientific">Marchantia polymorpha subsp. ruderalis</name>
    <dbReference type="NCBI Taxonomy" id="1480154"/>
    <lineage>
        <taxon>Eukaryota</taxon>
        <taxon>Viridiplantae</taxon>
        <taxon>Streptophyta</taxon>
        <taxon>Embryophyta</taxon>
        <taxon>Marchantiophyta</taxon>
        <taxon>Marchantiopsida</taxon>
        <taxon>Marchantiidae</taxon>
        <taxon>Marchantiales</taxon>
        <taxon>Marchantiaceae</taxon>
        <taxon>Marchantia</taxon>
    </lineage>
</organism>
<sequence length="92" mass="10305">MDVKDSAARERILNGGTFNSHEWETVATAGNTQGGKRGMVLLAVEESREIPLRNVAQEGEEMESANKVDTDSEGEPRNSPQRRKRRKRPQGR</sequence>